<dbReference type="Proteomes" id="UP001165079">
    <property type="component" value="Unassembled WGS sequence"/>
</dbReference>
<dbReference type="RefSeq" id="WP_285666854.1">
    <property type="nucleotide sequence ID" value="NZ_BSTX01000005.1"/>
</dbReference>
<proteinExistence type="predicted"/>
<gene>
    <name evidence="2" type="ORF">Afil01_62120</name>
</gene>
<organism evidence="2 3">
    <name type="scientific">Actinorhabdospora filicis</name>
    <dbReference type="NCBI Taxonomy" id="1785913"/>
    <lineage>
        <taxon>Bacteria</taxon>
        <taxon>Bacillati</taxon>
        <taxon>Actinomycetota</taxon>
        <taxon>Actinomycetes</taxon>
        <taxon>Micromonosporales</taxon>
        <taxon>Micromonosporaceae</taxon>
        <taxon>Actinorhabdospora</taxon>
    </lineage>
</organism>
<keyword evidence="3" id="KW-1185">Reference proteome</keyword>
<name>A0A9W6SSZ8_9ACTN</name>
<dbReference type="EMBL" id="BSTX01000005">
    <property type="protein sequence ID" value="GLZ81405.1"/>
    <property type="molecule type" value="Genomic_DNA"/>
</dbReference>
<dbReference type="AlphaFoldDB" id="A0A9W6SSZ8"/>
<comment type="caution">
    <text evidence="2">The sequence shown here is derived from an EMBL/GenBank/DDBJ whole genome shotgun (WGS) entry which is preliminary data.</text>
</comment>
<evidence type="ECO:0000313" key="3">
    <source>
        <dbReference type="Proteomes" id="UP001165079"/>
    </source>
</evidence>
<evidence type="ECO:0008006" key="4">
    <source>
        <dbReference type="Google" id="ProtNLM"/>
    </source>
</evidence>
<accession>A0A9W6SSZ8</accession>
<feature type="region of interest" description="Disordered" evidence="1">
    <location>
        <begin position="140"/>
        <end position="162"/>
    </location>
</feature>
<protein>
    <recommendedName>
        <fullName evidence="4">Head-to-tail adaptor</fullName>
    </recommendedName>
</protein>
<sequence length="162" mass="17586">MVPPLATLTALTARLDRELDTDEQRLALAALDDASRWARHYGAAWPDPQTAPPLVETIVLAAVRRHLTNPEGHVQSRAGDETVAWGEDAAEASMTVAFTLDEIATLRILAGRADRPGVISVPLTAWGPMRASARRRLRGEPGYVPAENGTDFPLYPSPDSPW</sequence>
<reference evidence="2" key="1">
    <citation type="submission" date="2023-03" db="EMBL/GenBank/DDBJ databases">
        <title>Actinorhabdospora filicis NBRC 111898.</title>
        <authorList>
            <person name="Ichikawa N."/>
            <person name="Sato H."/>
            <person name="Tonouchi N."/>
        </authorList>
    </citation>
    <scope>NUCLEOTIDE SEQUENCE</scope>
    <source>
        <strain evidence="2">NBRC 111898</strain>
    </source>
</reference>
<evidence type="ECO:0000313" key="2">
    <source>
        <dbReference type="EMBL" id="GLZ81405.1"/>
    </source>
</evidence>
<evidence type="ECO:0000256" key="1">
    <source>
        <dbReference type="SAM" id="MobiDB-lite"/>
    </source>
</evidence>